<evidence type="ECO:0000256" key="4">
    <source>
        <dbReference type="ARBA" id="ARBA00022840"/>
    </source>
</evidence>
<dbReference type="GO" id="GO:0004674">
    <property type="term" value="F:protein serine/threonine kinase activity"/>
    <property type="evidence" value="ECO:0007669"/>
    <property type="project" value="TreeGrafter"/>
</dbReference>
<dbReference type="AlphaFoldDB" id="A0AAW0GFE1"/>
<evidence type="ECO:0000256" key="2">
    <source>
        <dbReference type="ARBA" id="ARBA00022741"/>
    </source>
</evidence>
<sequence>MVTSSDLVWKNTTTLNCSHFEMKPTCTYNARTRSKIETWPDMNVSFHVSYTTPAFLNNTPYLRNIIETLETHLSAKCTVCSVGESVTKHAHCCSTTCAHEAFTIASQLQSALLDVHDQCIVHRQGDLAQYAMNVMLSIVLNSSDTAIQQKTRRLLLRLANNNKMLPSSVFLDDNKVNTSSIPLVGAFGEVYRTTYDETIVAAKRIIRDYTQHNVSEDKAERMRWRCCYEALIWITLRHERLLSLSGIIKTDRDYFMISPWHCDGDSRRFLASMVCIHKRYRWGRFYQFFVYRWLLQVVQGLQHLHEQGVVHGDLHPGNVIVVNRRPNEKDHLEFDIVLVDFGLSVIREANSNQQGSIRGGAVRAPEQIYPDDYGSESNSGRPTVKSDIFTFAALCFHLYTTERIYPAMNGPCYDVKRDMAISNLKPLDREVTVKVGRENIPVVIPDNLWEIIERCWTAPDARPSLDWIEEKLKAMQGSLSSVQ</sequence>
<accession>A0AAW0GFE1</accession>
<dbReference type="InterPro" id="IPR000719">
    <property type="entry name" value="Prot_kinase_dom"/>
</dbReference>
<dbReference type="GO" id="GO:0005524">
    <property type="term" value="F:ATP binding"/>
    <property type="evidence" value="ECO:0007669"/>
    <property type="project" value="UniProtKB-KW"/>
</dbReference>
<dbReference type="Pfam" id="PF00069">
    <property type="entry name" value="Pkinase"/>
    <property type="match status" value="1"/>
</dbReference>
<proteinExistence type="predicted"/>
<comment type="caution">
    <text evidence="6">The sequence shown here is derived from an EMBL/GenBank/DDBJ whole genome shotgun (WGS) entry which is preliminary data.</text>
</comment>
<dbReference type="InterPro" id="IPR011009">
    <property type="entry name" value="Kinase-like_dom_sf"/>
</dbReference>
<dbReference type="InterPro" id="IPR051681">
    <property type="entry name" value="Ser/Thr_Kinases-Pseudokinases"/>
</dbReference>
<evidence type="ECO:0000313" key="7">
    <source>
        <dbReference type="Proteomes" id="UP001385951"/>
    </source>
</evidence>
<evidence type="ECO:0000256" key="3">
    <source>
        <dbReference type="ARBA" id="ARBA00022777"/>
    </source>
</evidence>
<dbReference type="PANTHER" id="PTHR44329">
    <property type="entry name" value="SERINE/THREONINE-PROTEIN KINASE TNNI3K-RELATED"/>
    <property type="match status" value="1"/>
</dbReference>
<protein>
    <recommendedName>
        <fullName evidence="5">Protein kinase domain-containing protein</fullName>
    </recommendedName>
</protein>
<keyword evidence="7" id="KW-1185">Reference proteome</keyword>
<dbReference type="EMBL" id="JASBNA010000004">
    <property type="protein sequence ID" value="KAK7692248.1"/>
    <property type="molecule type" value="Genomic_DNA"/>
</dbReference>
<feature type="domain" description="Protein kinase" evidence="5">
    <location>
        <begin position="176"/>
        <end position="475"/>
    </location>
</feature>
<dbReference type="SUPFAM" id="SSF56112">
    <property type="entry name" value="Protein kinase-like (PK-like)"/>
    <property type="match status" value="1"/>
</dbReference>
<keyword evidence="4" id="KW-0067">ATP-binding</keyword>
<evidence type="ECO:0000259" key="5">
    <source>
        <dbReference type="PROSITE" id="PS50011"/>
    </source>
</evidence>
<keyword evidence="1" id="KW-0808">Transferase</keyword>
<organism evidence="6 7">
    <name type="scientific">Cerrena zonata</name>
    <dbReference type="NCBI Taxonomy" id="2478898"/>
    <lineage>
        <taxon>Eukaryota</taxon>
        <taxon>Fungi</taxon>
        <taxon>Dikarya</taxon>
        <taxon>Basidiomycota</taxon>
        <taxon>Agaricomycotina</taxon>
        <taxon>Agaricomycetes</taxon>
        <taxon>Polyporales</taxon>
        <taxon>Cerrenaceae</taxon>
        <taxon>Cerrena</taxon>
    </lineage>
</organism>
<dbReference type="PROSITE" id="PS50011">
    <property type="entry name" value="PROTEIN_KINASE_DOM"/>
    <property type="match status" value="1"/>
</dbReference>
<name>A0AAW0GFE1_9APHY</name>
<dbReference type="Gene3D" id="3.30.200.20">
    <property type="entry name" value="Phosphorylase Kinase, domain 1"/>
    <property type="match status" value="1"/>
</dbReference>
<keyword evidence="3" id="KW-0418">Kinase</keyword>
<evidence type="ECO:0000256" key="1">
    <source>
        <dbReference type="ARBA" id="ARBA00022679"/>
    </source>
</evidence>
<dbReference type="Proteomes" id="UP001385951">
    <property type="component" value="Unassembled WGS sequence"/>
</dbReference>
<dbReference type="Gene3D" id="1.10.510.10">
    <property type="entry name" value="Transferase(Phosphotransferase) domain 1"/>
    <property type="match status" value="1"/>
</dbReference>
<gene>
    <name evidence="6" type="ORF">QCA50_003873</name>
</gene>
<reference evidence="6 7" key="1">
    <citation type="submission" date="2022-09" db="EMBL/GenBank/DDBJ databases">
        <authorList>
            <person name="Palmer J.M."/>
        </authorList>
    </citation>
    <scope>NUCLEOTIDE SEQUENCE [LARGE SCALE GENOMIC DNA]</scope>
    <source>
        <strain evidence="6 7">DSM 7382</strain>
    </source>
</reference>
<dbReference type="PANTHER" id="PTHR44329:SF288">
    <property type="entry name" value="MITOGEN-ACTIVATED PROTEIN KINASE KINASE KINASE 20"/>
    <property type="match status" value="1"/>
</dbReference>
<evidence type="ECO:0000313" key="6">
    <source>
        <dbReference type="EMBL" id="KAK7692248.1"/>
    </source>
</evidence>
<keyword evidence="2" id="KW-0547">Nucleotide-binding</keyword>